<dbReference type="PANTHER" id="PTHR42924:SF3">
    <property type="entry name" value="POLYMERASE_HISTIDINOL PHOSPHATASE N-TERMINAL DOMAIN-CONTAINING PROTEIN"/>
    <property type="match status" value="1"/>
</dbReference>
<dbReference type="InterPro" id="IPR003141">
    <property type="entry name" value="Pol/His_phosphatase_N"/>
</dbReference>
<dbReference type="GO" id="GO:0035312">
    <property type="term" value="F:5'-3' DNA exonuclease activity"/>
    <property type="evidence" value="ECO:0007669"/>
    <property type="project" value="TreeGrafter"/>
</dbReference>
<accession>A0A1H1MU81</accession>
<feature type="domain" description="Polymerase/histidinol phosphatase N-terminal" evidence="1">
    <location>
        <begin position="6"/>
        <end position="71"/>
    </location>
</feature>
<gene>
    <name evidence="2" type="ORF">SAMN04489812_0259</name>
</gene>
<dbReference type="Pfam" id="PF02811">
    <property type="entry name" value="PHP"/>
    <property type="match status" value="1"/>
</dbReference>
<name>A0A1H1MU81_9ACTN</name>
<reference evidence="2 3" key="1">
    <citation type="submission" date="2016-10" db="EMBL/GenBank/DDBJ databases">
        <authorList>
            <person name="de Groot N.N."/>
        </authorList>
    </citation>
    <scope>NUCLEOTIDE SEQUENCE [LARGE SCALE GENOMIC DNA]</scope>
    <source>
        <strain evidence="2 3">DSM 21800</strain>
    </source>
</reference>
<protein>
    <recommendedName>
        <fullName evidence="1">Polymerase/histidinol phosphatase N-terminal domain-containing protein</fullName>
    </recommendedName>
</protein>
<dbReference type="InterPro" id="IPR016195">
    <property type="entry name" value="Pol/histidinol_Pase-like"/>
</dbReference>
<dbReference type="STRING" id="630515.SAMN04489812_0259"/>
<keyword evidence="3" id="KW-1185">Reference proteome</keyword>
<dbReference type="Gene3D" id="3.20.20.140">
    <property type="entry name" value="Metal-dependent hydrolases"/>
    <property type="match status" value="1"/>
</dbReference>
<proteinExistence type="predicted"/>
<evidence type="ECO:0000313" key="3">
    <source>
        <dbReference type="Proteomes" id="UP000199103"/>
    </source>
</evidence>
<evidence type="ECO:0000259" key="1">
    <source>
        <dbReference type="SMART" id="SM00481"/>
    </source>
</evidence>
<dbReference type="SUPFAM" id="SSF89550">
    <property type="entry name" value="PHP domain-like"/>
    <property type="match status" value="1"/>
</dbReference>
<dbReference type="GO" id="GO:0004534">
    <property type="term" value="F:5'-3' RNA exonuclease activity"/>
    <property type="evidence" value="ECO:0007669"/>
    <property type="project" value="TreeGrafter"/>
</dbReference>
<dbReference type="PANTHER" id="PTHR42924">
    <property type="entry name" value="EXONUCLEASE"/>
    <property type="match status" value="1"/>
</dbReference>
<organism evidence="2 3">
    <name type="scientific">Microlunatus soli</name>
    <dbReference type="NCBI Taxonomy" id="630515"/>
    <lineage>
        <taxon>Bacteria</taxon>
        <taxon>Bacillati</taxon>
        <taxon>Actinomycetota</taxon>
        <taxon>Actinomycetes</taxon>
        <taxon>Propionibacteriales</taxon>
        <taxon>Propionibacteriaceae</taxon>
        <taxon>Microlunatus</taxon>
    </lineage>
</organism>
<dbReference type="InterPro" id="IPR004013">
    <property type="entry name" value="PHP_dom"/>
</dbReference>
<dbReference type="SMART" id="SM00481">
    <property type="entry name" value="POLIIIAc"/>
    <property type="match status" value="1"/>
</dbReference>
<dbReference type="CDD" id="cd07438">
    <property type="entry name" value="PHP_HisPPase_AMP"/>
    <property type="match status" value="1"/>
</dbReference>
<evidence type="ECO:0000313" key="2">
    <source>
        <dbReference type="EMBL" id="SDR90142.1"/>
    </source>
</evidence>
<dbReference type="Proteomes" id="UP000199103">
    <property type="component" value="Chromosome I"/>
</dbReference>
<dbReference type="Gene3D" id="1.10.150.650">
    <property type="match status" value="1"/>
</dbReference>
<dbReference type="EMBL" id="LT629772">
    <property type="protein sequence ID" value="SDR90142.1"/>
    <property type="molecule type" value="Genomic_DNA"/>
</dbReference>
<dbReference type="AlphaFoldDB" id="A0A1H1MU81"/>
<dbReference type="InterPro" id="IPR052018">
    <property type="entry name" value="PHP_domain"/>
</dbReference>
<sequence>MTAMTIDLHTHSAVSDGTDTPAELVRHAAAAGLSTVALTDHDTFDGLDEAAAEGQRSGIRVVRGMELSCQNSGMSVHLLMYGGDEAFPELHQEMAKVREGRTNRLSPVLAKLAELGAPVTEEAVLAKVGDSPSVGRPHIADALVEAGHVKDRKEAFDRYLADGGPAHVERYTIDVARGIDLVTAAGGVPVIAHPWARGREAALPPEYLEMLVSEHGLVGLEVDHQDHDDDTRKRLRTLVDRLGILATGSSDYHGTGKVDHDLGVNTTAPEVLAEILRRITARQS</sequence>